<evidence type="ECO:0000256" key="1">
    <source>
        <dbReference type="ARBA" id="ARBA00004141"/>
    </source>
</evidence>
<evidence type="ECO:0008006" key="10">
    <source>
        <dbReference type="Google" id="ProtNLM"/>
    </source>
</evidence>
<protein>
    <recommendedName>
        <fullName evidence="10">Sulfite exporter TauE/SafE family protein 2</fullName>
    </recommendedName>
</protein>
<reference evidence="8 9" key="1">
    <citation type="journal article" date="2023" name="G3 (Bethesda)">
        <title>A chromosome-length genome assembly and annotation of blackberry (Rubus argutus, cv. 'Hillquist').</title>
        <authorList>
            <person name="Bruna T."/>
            <person name="Aryal R."/>
            <person name="Dudchenko O."/>
            <person name="Sargent D.J."/>
            <person name="Mead D."/>
            <person name="Buti M."/>
            <person name="Cavallini A."/>
            <person name="Hytonen T."/>
            <person name="Andres J."/>
            <person name="Pham M."/>
            <person name="Weisz D."/>
            <person name="Mascagni F."/>
            <person name="Usai G."/>
            <person name="Natali L."/>
            <person name="Bassil N."/>
            <person name="Fernandez G.E."/>
            <person name="Lomsadze A."/>
            <person name="Armour M."/>
            <person name="Olukolu B."/>
            <person name="Poorten T."/>
            <person name="Britton C."/>
            <person name="Davik J."/>
            <person name="Ashrafi H."/>
            <person name="Aiden E.L."/>
            <person name="Borodovsky M."/>
            <person name="Worthington M."/>
        </authorList>
    </citation>
    <scope>NUCLEOTIDE SEQUENCE [LARGE SCALE GENOMIC DNA]</scope>
    <source>
        <strain evidence="8">PI 553951</strain>
    </source>
</reference>
<dbReference type="GO" id="GO:0031464">
    <property type="term" value="C:Cul4A-RING E3 ubiquitin ligase complex"/>
    <property type="evidence" value="ECO:0007669"/>
    <property type="project" value="TreeGrafter"/>
</dbReference>
<dbReference type="Proteomes" id="UP001457282">
    <property type="component" value="Unassembled WGS sequence"/>
</dbReference>
<keyword evidence="5 6" id="KW-0472">Membrane</keyword>
<keyword evidence="3 6" id="KW-0812">Transmembrane</keyword>
<evidence type="ECO:0000313" key="9">
    <source>
        <dbReference type="Proteomes" id="UP001457282"/>
    </source>
</evidence>
<dbReference type="InterPro" id="IPR002781">
    <property type="entry name" value="TM_pro_TauE-like"/>
</dbReference>
<dbReference type="PANTHER" id="PTHR14255">
    <property type="entry name" value="CEREBLON"/>
    <property type="match status" value="1"/>
</dbReference>
<feature type="transmembrane region" description="Helical" evidence="6">
    <location>
        <begin position="285"/>
        <end position="305"/>
    </location>
</feature>
<feature type="transmembrane region" description="Helical" evidence="6">
    <location>
        <begin position="430"/>
        <end position="455"/>
    </location>
</feature>
<evidence type="ECO:0000256" key="4">
    <source>
        <dbReference type="ARBA" id="ARBA00022989"/>
    </source>
</evidence>
<evidence type="ECO:0000256" key="3">
    <source>
        <dbReference type="ARBA" id="ARBA00022692"/>
    </source>
</evidence>
<dbReference type="EMBL" id="JBEDUW010000003">
    <property type="protein sequence ID" value="KAK9936152.1"/>
    <property type="molecule type" value="Genomic_DNA"/>
</dbReference>
<dbReference type="GO" id="GO:0016567">
    <property type="term" value="P:protein ubiquitination"/>
    <property type="evidence" value="ECO:0007669"/>
    <property type="project" value="TreeGrafter"/>
</dbReference>
<keyword evidence="7" id="KW-0732">Signal</keyword>
<dbReference type="Pfam" id="PF01925">
    <property type="entry name" value="TauE"/>
    <property type="match status" value="2"/>
</dbReference>
<name>A0AAW1XKA5_RUBAR</name>
<feature type="transmembrane region" description="Helical" evidence="6">
    <location>
        <begin position="332"/>
        <end position="357"/>
    </location>
</feature>
<keyword evidence="9" id="KW-1185">Reference proteome</keyword>
<evidence type="ECO:0000313" key="8">
    <source>
        <dbReference type="EMBL" id="KAK9936152.1"/>
    </source>
</evidence>
<proteinExistence type="inferred from homology"/>
<gene>
    <name evidence="8" type="ORF">M0R45_013011</name>
</gene>
<evidence type="ECO:0000256" key="6">
    <source>
        <dbReference type="SAM" id="Phobius"/>
    </source>
</evidence>
<feature type="transmembrane region" description="Helical" evidence="6">
    <location>
        <begin position="106"/>
        <end position="125"/>
    </location>
</feature>
<feature type="transmembrane region" description="Helical" evidence="6">
    <location>
        <begin position="369"/>
        <end position="392"/>
    </location>
</feature>
<feature type="signal peptide" evidence="7">
    <location>
        <begin position="1"/>
        <end position="24"/>
    </location>
</feature>
<feature type="transmembrane region" description="Helical" evidence="6">
    <location>
        <begin position="57"/>
        <end position="76"/>
    </location>
</feature>
<accession>A0AAW1XKA5</accession>
<feature type="transmembrane region" description="Helical" evidence="6">
    <location>
        <begin position="399"/>
        <end position="418"/>
    </location>
</feature>
<feature type="chain" id="PRO_5043878553" description="Sulfite exporter TauE/SafE family protein 2" evidence="7">
    <location>
        <begin position="25"/>
        <end position="470"/>
    </location>
</feature>
<dbReference type="AlphaFoldDB" id="A0AAW1XKA5"/>
<comment type="caution">
    <text evidence="8">The sequence shown here is derived from an EMBL/GenBank/DDBJ whole genome shotgun (WGS) entry which is preliminary data.</text>
</comment>
<evidence type="ECO:0000256" key="7">
    <source>
        <dbReference type="SAM" id="SignalP"/>
    </source>
</evidence>
<dbReference type="GO" id="GO:0016020">
    <property type="term" value="C:membrane"/>
    <property type="evidence" value="ECO:0007669"/>
    <property type="project" value="UniProtKB-SubCell"/>
</dbReference>
<keyword evidence="4 6" id="KW-1133">Transmembrane helix</keyword>
<comment type="subcellular location">
    <subcellularLocation>
        <location evidence="1">Membrane</location>
        <topology evidence="1">Multi-pass membrane protein</topology>
    </subcellularLocation>
</comment>
<organism evidence="8 9">
    <name type="scientific">Rubus argutus</name>
    <name type="common">Southern blackberry</name>
    <dbReference type="NCBI Taxonomy" id="59490"/>
    <lineage>
        <taxon>Eukaryota</taxon>
        <taxon>Viridiplantae</taxon>
        <taxon>Streptophyta</taxon>
        <taxon>Embryophyta</taxon>
        <taxon>Tracheophyta</taxon>
        <taxon>Spermatophyta</taxon>
        <taxon>Magnoliopsida</taxon>
        <taxon>eudicotyledons</taxon>
        <taxon>Gunneridae</taxon>
        <taxon>Pentapetalae</taxon>
        <taxon>rosids</taxon>
        <taxon>fabids</taxon>
        <taxon>Rosales</taxon>
        <taxon>Rosaceae</taxon>
        <taxon>Rosoideae</taxon>
        <taxon>Rosoideae incertae sedis</taxon>
        <taxon>Rubus</taxon>
    </lineage>
</organism>
<evidence type="ECO:0000256" key="2">
    <source>
        <dbReference type="ARBA" id="ARBA00009142"/>
    </source>
</evidence>
<evidence type="ECO:0000256" key="5">
    <source>
        <dbReference type="ARBA" id="ARBA00023136"/>
    </source>
</evidence>
<sequence>MKNHKLTLSILSISILITFGHSQAKPTQPISDVLGVDNNFLNKAYEWLSLYRHPHETQLKLSAPIVVAGVFCFIAASISSAGGIGGGGLFIPILTLVAGLDLRTASSLSAFMVTGGSVANVIYNLCFKNSTKFGGKSLIDYDISLLSEPCMLLGVSLGVICNLVFPEWLITILFALFLAWSTSMSCRNGLMYWKMESQEFKMRNGCERLENGVTRDGAGEETEGTQGVTESLLGGRTQGNCIVRFPWMKMGVLVLVWCSFCLVYLLRGNRYGQGITPMEPCGVGYWVLSSFQIPLAIIYTSWILCRKENLQHHTLIQKDMEEVIKVGPSNKLVFPLMALLAGILGGVFGIGGGMLISPLLLQVGIPPEVTAATCSFMVFFSSSMSAFQYLLLGMEHVDTALMFAIICFVASLLGLAVLQRAIKVYGRASLIVFSVSTVMALSTVLMTSFGALHVWRDYISGKYMGFKRPC</sequence>
<feature type="transmembrane region" description="Helical" evidence="6">
    <location>
        <begin position="246"/>
        <end position="265"/>
    </location>
</feature>
<dbReference type="PANTHER" id="PTHR14255:SF3">
    <property type="entry name" value="SULFITE EXPORTER TAUE_SAFE FAMILY PROTEIN 5-RELATED"/>
    <property type="match status" value="1"/>
</dbReference>
<comment type="similarity">
    <text evidence="2">Belongs to the 4-toluene sulfonate uptake permease (TSUP) (TC 2.A.102) family.</text>
</comment>